<evidence type="ECO:0000313" key="1">
    <source>
        <dbReference type="EMBL" id="ODP27326.1"/>
    </source>
</evidence>
<evidence type="ECO:0008006" key="3">
    <source>
        <dbReference type="Google" id="ProtNLM"/>
    </source>
</evidence>
<dbReference type="Proteomes" id="UP000094578">
    <property type="component" value="Unassembled WGS sequence"/>
</dbReference>
<dbReference type="EMBL" id="MDER01000060">
    <property type="protein sequence ID" value="ODP27326.1"/>
    <property type="molecule type" value="Genomic_DNA"/>
</dbReference>
<keyword evidence="2" id="KW-1185">Reference proteome</keyword>
<protein>
    <recommendedName>
        <fullName evidence="3">Flagellar protein</fullName>
    </recommendedName>
</protein>
<sequence>MNLANCPRCGKLHVMNLRGICGNCIKEIEFQYEDCIKYLREHKGTTITELSEAVEVPVKQITQFIREGRISIAHAPNMSYACEVCGSPIRDSNMCDSCRSRLNKDIQHAYEDDTVAKKEEAQKTQGTYRAVDKFRNM</sequence>
<dbReference type="AlphaFoldDB" id="A0A1E3L0S4"/>
<evidence type="ECO:0000313" key="2">
    <source>
        <dbReference type="Proteomes" id="UP000094578"/>
    </source>
</evidence>
<organism evidence="1 2">
    <name type="scientific">Paenibacillus nuruki</name>
    <dbReference type="NCBI Taxonomy" id="1886670"/>
    <lineage>
        <taxon>Bacteria</taxon>
        <taxon>Bacillati</taxon>
        <taxon>Bacillota</taxon>
        <taxon>Bacilli</taxon>
        <taxon>Bacillales</taxon>
        <taxon>Paenibacillaceae</taxon>
        <taxon>Paenibacillus</taxon>
    </lineage>
</organism>
<dbReference type="RefSeq" id="WP_069328652.1">
    <property type="nucleotide sequence ID" value="NZ_MDER01000060.1"/>
</dbReference>
<dbReference type="InterPro" id="IPR022258">
    <property type="entry name" value="Flagellar_operon_YvyF"/>
</dbReference>
<comment type="caution">
    <text evidence="1">The sequence shown here is derived from an EMBL/GenBank/DDBJ whole genome shotgun (WGS) entry which is preliminary data.</text>
</comment>
<name>A0A1E3L0S4_9BACL</name>
<dbReference type="NCBIfam" id="TIGR03826">
    <property type="entry name" value="YvyF"/>
    <property type="match status" value="1"/>
</dbReference>
<dbReference type="PATRIC" id="fig|1886670.3.peg.3314"/>
<reference evidence="1 2" key="1">
    <citation type="submission" date="2016-08" db="EMBL/GenBank/DDBJ databases">
        <title>Genome sequencing of Paenibacillus sp. TI45-13ar, isolated from Korean traditional nuruk.</title>
        <authorList>
            <person name="Kim S.-J."/>
        </authorList>
    </citation>
    <scope>NUCLEOTIDE SEQUENCE [LARGE SCALE GENOMIC DNA]</scope>
    <source>
        <strain evidence="1 2">TI45-13ar</strain>
    </source>
</reference>
<dbReference type="STRING" id="1886670.PTI45_03260"/>
<proteinExistence type="predicted"/>
<gene>
    <name evidence="1" type="ORF">PTI45_03260</name>
</gene>
<accession>A0A1E3L0S4</accession>